<keyword evidence="3 6" id="KW-0812">Transmembrane</keyword>
<evidence type="ECO:0000256" key="2">
    <source>
        <dbReference type="ARBA" id="ARBA00022448"/>
    </source>
</evidence>
<organism evidence="8 9">
    <name type="scientific">Aspergillus granulosus</name>
    <dbReference type="NCBI Taxonomy" id="176169"/>
    <lineage>
        <taxon>Eukaryota</taxon>
        <taxon>Fungi</taxon>
        <taxon>Dikarya</taxon>
        <taxon>Ascomycota</taxon>
        <taxon>Pezizomycotina</taxon>
        <taxon>Eurotiomycetes</taxon>
        <taxon>Eurotiomycetidae</taxon>
        <taxon>Eurotiales</taxon>
        <taxon>Aspergillaceae</taxon>
        <taxon>Aspergillus</taxon>
        <taxon>Aspergillus subgen. Nidulantes</taxon>
    </lineage>
</organism>
<evidence type="ECO:0000313" key="9">
    <source>
        <dbReference type="Proteomes" id="UP001610334"/>
    </source>
</evidence>
<feature type="transmembrane region" description="Helical" evidence="6">
    <location>
        <begin position="115"/>
        <end position="136"/>
    </location>
</feature>
<dbReference type="PANTHER" id="PTHR43791">
    <property type="entry name" value="PERMEASE-RELATED"/>
    <property type="match status" value="1"/>
</dbReference>
<keyword evidence="4 6" id="KW-1133">Transmembrane helix</keyword>
<dbReference type="PROSITE" id="PS50850">
    <property type="entry name" value="MFS"/>
    <property type="match status" value="1"/>
</dbReference>
<feature type="transmembrane region" description="Helical" evidence="6">
    <location>
        <begin position="87"/>
        <end position="108"/>
    </location>
</feature>
<feature type="transmembrane region" description="Helical" evidence="6">
    <location>
        <begin position="278"/>
        <end position="302"/>
    </location>
</feature>
<feature type="transmembrane region" description="Helical" evidence="6">
    <location>
        <begin position="438"/>
        <end position="459"/>
    </location>
</feature>
<feature type="transmembrane region" description="Helical" evidence="6">
    <location>
        <begin position="210"/>
        <end position="230"/>
    </location>
</feature>
<dbReference type="Gene3D" id="1.20.1250.20">
    <property type="entry name" value="MFS general substrate transporter like domains"/>
    <property type="match status" value="2"/>
</dbReference>
<evidence type="ECO:0000259" key="7">
    <source>
        <dbReference type="PROSITE" id="PS50850"/>
    </source>
</evidence>
<protein>
    <submittedName>
        <fullName evidence="8">Major facilitator superfamily domain-containing protein</fullName>
    </submittedName>
</protein>
<dbReference type="SUPFAM" id="SSF103473">
    <property type="entry name" value="MFS general substrate transporter"/>
    <property type="match status" value="1"/>
</dbReference>
<keyword evidence="5 6" id="KW-0472">Membrane</keyword>
<dbReference type="InterPro" id="IPR011701">
    <property type="entry name" value="MFS"/>
</dbReference>
<evidence type="ECO:0000313" key="8">
    <source>
        <dbReference type="EMBL" id="KAL2815112.1"/>
    </source>
</evidence>
<accession>A0ABR4HK46</accession>
<keyword evidence="2" id="KW-0813">Transport</keyword>
<feature type="domain" description="Major facilitator superfamily (MFS) profile" evidence="7">
    <location>
        <begin position="43"/>
        <end position="465"/>
    </location>
</feature>
<evidence type="ECO:0000256" key="4">
    <source>
        <dbReference type="ARBA" id="ARBA00022989"/>
    </source>
</evidence>
<comment type="subcellular location">
    <subcellularLocation>
        <location evidence="1">Membrane</location>
        <topology evidence="1">Multi-pass membrane protein</topology>
    </subcellularLocation>
</comment>
<sequence>MATSDEKPSALHIDSAAEFVGDGNESYTEEQERQCLRRVDMVLMPVMFLTMALQYMDKACLTGAAMFGILTDLDLLQINRSGLDMTRYSYCTMIFYWGYLLGTPPAVYLAQKAPLAKYVSVMMTIWGGVTICTVAVQSYQGLLVQRFFLGFSEASVSPAFNLVTAMWYRRKEHPLRIAIWYSSTGLGTLVGAMLLYAIGKIDGALEAWRYQFMIIGCVTSVWGIAIWFILPSNPMTARFLTPELRRIAIMRIANEQIGIENKNVKKEQIREALTDPKAWAYVTITFFIMLTNGALTGFGTIITQSFGFSELKTILLIGVVGAVGFVALLTFGIISVFIPNMRIYIGTFACLPVIAGAAMVWRANWAAAKIVPLWGMYLMGFFPAIYVMTLSLATANTAGHTKKAVTAGMIWASYCISNGVAPLLVFANEKSDQYPTTFKIVIAASAVSGAVLVALRGYLMWENKRRDRVHPVDEGEVAATALLDRTDGENLNFRYQM</sequence>
<name>A0ABR4HK46_9EURO</name>
<reference evidence="8 9" key="1">
    <citation type="submission" date="2024-07" db="EMBL/GenBank/DDBJ databases">
        <title>Section-level genome sequencing and comparative genomics of Aspergillus sections Usti and Cavernicolus.</title>
        <authorList>
            <consortium name="Lawrence Berkeley National Laboratory"/>
            <person name="Nybo J.L."/>
            <person name="Vesth T.C."/>
            <person name="Theobald S."/>
            <person name="Frisvad J.C."/>
            <person name="Larsen T.O."/>
            <person name="Kjaerboelling I."/>
            <person name="Rothschild-Mancinelli K."/>
            <person name="Lyhne E.K."/>
            <person name="Kogle M.E."/>
            <person name="Barry K."/>
            <person name="Clum A."/>
            <person name="Na H."/>
            <person name="Ledsgaard L."/>
            <person name="Lin J."/>
            <person name="Lipzen A."/>
            <person name="Kuo A."/>
            <person name="Riley R."/>
            <person name="Mondo S."/>
            <person name="Labutti K."/>
            <person name="Haridas S."/>
            <person name="Pangalinan J."/>
            <person name="Salamov A.A."/>
            <person name="Simmons B.A."/>
            <person name="Magnuson J.K."/>
            <person name="Chen J."/>
            <person name="Drula E."/>
            <person name="Henrissat B."/>
            <person name="Wiebenga A."/>
            <person name="Lubbers R.J."/>
            <person name="Gomes A.C."/>
            <person name="Makela M.R."/>
            <person name="Stajich J."/>
            <person name="Grigoriev I.V."/>
            <person name="Mortensen U.H."/>
            <person name="De Vries R.P."/>
            <person name="Baker S.E."/>
            <person name="Andersen M.R."/>
        </authorList>
    </citation>
    <scope>NUCLEOTIDE SEQUENCE [LARGE SCALE GENOMIC DNA]</scope>
    <source>
        <strain evidence="8 9">CBS 588.65</strain>
    </source>
</reference>
<feature type="transmembrane region" description="Helical" evidence="6">
    <location>
        <begin position="42"/>
        <end position="67"/>
    </location>
</feature>
<proteinExistence type="predicted"/>
<gene>
    <name evidence="8" type="ORF">BJX63DRAFT_430934</name>
</gene>
<evidence type="ECO:0000256" key="3">
    <source>
        <dbReference type="ARBA" id="ARBA00022692"/>
    </source>
</evidence>
<feature type="transmembrane region" description="Helical" evidence="6">
    <location>
        <begin position="405"/>
        <end position="426"/>
    </location>
</feature>
<dbReference type="PANTHER" id="PTHR43791:SF55">
    <property type="entry name" value="TRANSPORTER, PUTATIVE (AFU_ORTHOLOGUE AFUA_6G01820)-RELATED"/>
    <property type="match status" value="1"/>
</dbReference>
<dbReference type="InterPro" id="IPR036259">
    <property type="entry name" value="MFS_trans_sf"/>
</dbReference>
<dbReference type="Pfam" id="PF07690">
    <property type="entry name" value="MFS_1"/>
    <property type="match status" value="1"/>
</dbReference>
<feature type="transmembrane region" description="Helical" evidence="6">
    <location>
        <begin position="179"/>
        <end position="198"/>
    </location>
</feature>
<evidence type="ECO:0000256" key="1">
    <source>
        <dbReference type="ARBA" id="ARBA00004141"/>
    </source>
</evidence>
<feature type="transmembrane region" description="Helical" evidence="6">
    <location>
        <begin position="148"/>
        <end position="167"/>
    </location>
</feature>
<keyword evidence="9" id="KW-1185">Reference proteome</keyword>
<feature type="transmembrane region" description="Helical" evidence="6">
    <location>
        <begin position="314"/>
        <end position="336"/>
    </location>
</feature>
<feature type="transmembrane region" description="Helical" evidence="6">
    <location>
        <begin position="343"/>
        <end position="361"/>
    </location>
</feature>
<dbReference type="InterPro" id="IPR020846">
    <property type="entry name" value="MFS_dom"/>
</dbReference>
<comment type="caution">
    <text evidence="8">The sequence shown here is derived from an EMBL/GenBank/DDBJ whole genome shotgun (WGS) entry which is preliminary data.</text>
</comment>
<evidence type="ECO:0000256" key="5">
    <source>
        <dbReference type="ARBA" id="ARBA00023136"/>
    </source>
</evidence>
<evidence type="ECO:0000256" key="6">
    <source>
        <dbReference type="SAM" id="Phobius"/>
    </source>
</evidence>
<dbReference type="Proteomes" id="UP001610334">
    <property type="component" value="Unassembled WGS sequence"/>
</dbReference>
<dbReference type="EMBL" id="JBFXLT010000029">
    <property type="protein sequence ID" value="KAL2815112.1"/>
    <property type="molecule type" value="Genomic_DNA"/>
</dbReference>
<feature type="transmembrane region" description="Helical" evidence="6">
    <location>
        <begin position="373"/>
        <end position="393"/>
    </location>
</feature>